<comment type="caution">
    <text evidence="7">The sequence shown here is derived from an EMBL/GenBank/DDBJ whole genome shotgun (WGS) entry which is preliminary data.</text>
</comment>
<dbReference type="SUPFAM" id="SSF52172">
    <property type="entry name" value="CheY-like"/>
    <property type="match status" value="1"/>
</dbReference>
<dbReference type="Gene3D" id="3.40.50.2300">
    <property type="match status" value="1"/>
</dbReference>
<evidence type="ECO:0000313" key="8">
    <source>
        <dbReference type="Proteomes" id="UP000287410"/>
    </source>
</evidence>
<proteinExistence type="predicted"/>
<dbReference type="RefSeq" id="WP_126789203.1">
    <property type="nucleotide sequence ID" value="NZ_PIPN01000003.1"/>
</dbReference>
<evidence type="ECO:0000313" key="7">
    <source>
        <dbReference type="EMBL" id="RUO29931.1"/>
    </source>
</evidence>
<feature type="domain" description="Response regulatory" evidence="6">
    <location>
        <begin position="5"/>
        <end position="119"/>
    </location>
</feature>
<dbReference type="Gene3D" id="3.60.40.10">
    <property type="entry name" value="PPM-type phosphatase domain"/>
    <property type="match status" value="1"/>
</dbReference>
<dbReference type="InterPro" id="IPR011006">
    <property type="entry name" value="CheY-like_superfamily"/>
</dbReference>
<dbReference type="InterPro" id="IPR039420">
    <property type="entry name" value="WalR-like"/>
</dbReference>
<dbReference type="PROSITE" id="PS50110">
    <property type="entry name" value="RESPONSE_REGULATORY"/>
    <property type="match status" value="1"/>
</dbReference>
<dbReference type="InterPro" id="IPR001789">
    <property type="entry name" value="Sig_transdc_resp-reg_receiver"/>
</dbReference>
<keyword evidence="5" id="KW-0597">Phosphoprotein</keyword>
<gene>
    <name evidence="7" type="ORF">CWE12_08165</name>
</gene>
<accession>A0ABY0BYU1</accession>
<keyword evidence="4" id="KW-0804">Transcription</keyword>
<dbReference type="PANTHER" id="PTHR48111">
    <property type="entry name" value="REGULATOR OF RPOS"/>
    <property type="match status" value="1"/>
</dbReference>
<sequence>MLNTRVLLIEDDLIFQQLVERFLEQRGYQVTCADDGEQGWNLVQQGEFDIVLCDLNLPGLGGLEVLERLLHSYAQLPVIVISASERMSDIREAVRLGAWDYLVKPVEHLETLDVAIQNCLHRNSLEASWEHERWELDDHIDVLFDSDKMSQQLSDDLTPHEPLHIGPFEITHHLDDQDSDAVWVDYHRLPDNKAIAVMANAQALAGQSLLSLLVLKTIFNPIVRAATTNHPEMLANPHKILERLNAELCHSKMKSAFDMVLLWLDGDSGAIHWGHAGDSLRISMDSKPDLALGIWAHASFKAHHGQVADEGKLSIGNDRTMLSIMRPAAVSAA</sequence>
<dbReference type="EMBL" id="PIPN01000003">
    <property type="protein sequence ID" value="RUO29931.1"/>
    <property type="molecule type" value="Genomic_DNA"/>
</dbReference>
<protein>
    <submittedName>
        <fullName evidence="7">Response regulator</fullName>
    </submittedName>
</protein>
<dbReference type="SMART" id="SM00448">
    <property type="entry name" value="REC"/>
    <property type="match status" value="1"/>
</dbReference>
<feature type="modified residue" description="4-aspartylphosphate" evidence="5">
    <location>
        <position position="54"/>
    </location>
</feature>
<organism evidence="7 8">
    <name type="scientific">Aliidiomarina sedimenti</name>
    <dbReference type="NCBI Taxonomy" id="1933879"/>
    <lineage>
        <taxon>Bacteria</taxon>
        <taxon>Pseudomonadati</taxon>
        <taxon>Pseudomonadota</taxon>
        <taxon>Gammaproteobacteria</taxon>
        <taxon>Alteromonadales</taxon>
        <taxon>Idiomarinaceae</taxon>
        <taxon>Aliidiomarina</taxon>
    </lineage>
</organism>
<keyword evidence="8" id="KW-1185">Reference proteome</keyword>
<evidence type="ECO:0000256" key="1">
    <source>
        <dbReference type="ARBA" id="ARBA00023012"/>
    </source>
</evidence>
<evidence type="ECO:0000256" key="2">
    <source>
        <dbReference type="ARBA" id="ARBA00023015"/>
    </source>
</evidence>
<dbReference type="InterPro" id="IPR036457">
    <property type="entry name" value="PPM-type-like_dom_sf"/>
</dbReference>
<evidence type="ECO:0000256" key="5">
    <source>
        <dbReference type="PROSITE-ProRule" id="PRU00169"/>
    </source>
</evidence>
<dbReference type="Pfam" id="PF00072">
    <property type="entry name" value="Response_reg"/>
    <property type="match status" value="1"/>
</dbReference>
<keyword evidence="1" id="KW-0902">Two-component regulatory system</keyword>
<dbReference type="Proteomes" id="UP000287410">
    <property type="component" value="Unassembled WGS sequence"/>
</dbReference>
<name>A0ABY0BYU1_9GAMM</name>
<evidence type="ECO:0000256" key="3">
    <source>
        <dbReference type="ARBA" id="ARBA00023125"/>
    </source>
</evidence>
<keyword evidence="3" id="KW-0238">DNA-binding</keyword>
<evidence type="ECO:0000259" key="6">
    <source>
        <dbReference type="PROSITE" id="PS50110"/>
    </source>
</evidence>
<keyword evidence="2" id="KW-0805">Transcription regulation</keyword>
<dbReference type="PANTHER" id="PTHR48111:SF22">
    <property type="entry name" value="REGULATOR OF RPOS"/>
    <property type="match status" value="1"/>
</dbReference>
<reference evidence="7 8" key="1">
    <citation type="journal article" date="2018" name="Front. Microbiol.">
        <title>Genome-Based Analysis Reveals the Taxonomy and Diversity of the Family Idiomarinaceae.</title>
        <authorList>
            <person name="Liu Y."/>
            <person name="Lai Q."/>
            <person name="Shao Z."/>
        </authorList>
    </citation>
    <scope>NUCLEOTIDE SEQUENCE [LARGE SCALE GENOMIC DNA]</scope>
    <source>
        <strain evidence="7 8">GBSy1</strain>
    </source>
</reference>
<evidence type="ECO:0000256" key="4">
    <source>
        <dbReference type="ARBA" id="ARBA00023163"/>
    </source>
</evidence>